<organism evidence="1 2">
    <name type="scientific">Brucella anthropi (strain ATCC 49188 / DSM 6882 / CCUG 24695 / JCM 21032 / LMG 3331 / NBRC 15819 / NCTC 12168 / Alc 37)</name>
    <name type="common">Ochrobactrum anthropi</name>
    <dbReference type="NCBI Taxonomy" id="439375"/>
    <lineage>
        <taxon>Bacteria</taxon>
        <taxon>Pseudomonadati</taxon>
        <taxon>Pseudomonadota</taxon>
        <taxon>Alphaproteobacteria</taxon>
        <taxon>Hyphomicrobiales</taxon>
        <taxon>Brucellaceae</taxon>
        <taxon>Brucella/Ochrobactrum group</taxon>
        <taxon>Brucella</taxon>
    </lineage>
</organism>
<accession>A6WXA8</accession>
<dbReference type="AlphaFoldDB" id="A6WXA8"/>
<gene>
    <name evidence="1" type="ordered locus">Oant_0890</name>
</gene>
<reference evidence="1 2" key="1">
    <citation type="journal article" date="2011" name="J. Bacteriol.">
        <title>Genome of Ochrobactrum anthropi ATCC 49188 T, a versatile opportunistic pathogen and symbiont of several eukaryotic hosts.</title>
        <authorList>
            <person name="Chain P.S."/>
            <person name="Lang D.M."/>
            <person name="Comerci D.J."/>
            <person name="Malfatti S.A."/>
            <person name="Vergez L.M."/>
            <person name="Shin M."/>
            <person name="Ugalde R.A."/>
            <person name="Garcia E."/>
            <person name="Tolmasky M.E."/>
        </authorList>
    </citation>
    <scope>NUCLEOTIDE SEQUENCE [LARGE SCALE GENOMIC DNA]</scope>
    <source>
        <strain evidence="2">ATCC 49188 / DSM 6882 / CCUG 24695 / JCM 21032 / LMG 3331 / NBRC 15819 / NCTC 12168 / Alc 37</strain>
    </source>
</reference>
<dbReference type="Proteomes" id="UP000002301">
    <property type="component" value="Chromosome 1"/>
</dbReference>
<proteinExistence type="predicted"/>
<evidence type="ECO:0000313" key="2">
    <source>
        <dbReference type="Proteomes" id="UP000002301"/>
    </source>
</evidence>
<dbReference type="HOGENOM" id="CLU_085959_0_0_5"/>
<dbReference type="RefSeq" id="WP_012091102.1">
    <property type="nucleotide sequence ID" value="NC_009667.1"/>
</dbReference>
<dbReference type="EMBL" id="CP000758">
    <property type="protein sequence ID" value="ABS13612.1"/>
    <property type="molecule type" value="Genomic_DNA"/>
</dbReference>
<name>A6WXA8_BRUA4</name>
<protein>
    <submittedName>
        <fullName evidence="1">Uncharacterized protein</fullName>
    </submittedName>
</protein>
<evidence type="ECO:0000313" key="1">
    <source>
        <dbReference type="EMBL" id="ABS13612.1"/>
    </source>
</evidence>
<dbReference type="eggNOG" id="ENOG502Z95Q">
    <property type="taxonomic scope" value="Bacteria"/>
</dbReference>
<keyword evidence="2" id="KW-1185">Reference proteome</keyword>
<sequence length="274" mass="32191">MAGNKEKILILCKTYPSPSGKHSETSCVAGIRPNGKFIRLYPIPFRLINPQQQFKKWQWVNVHYVKARKDHRPESHSVVIDAIECIGNPLSYDNNWEARREAIKDGISFSDFETLENNRKLNGDTLALLKPTKIKSLDIRKVKDPDWTKEELDKLLGYQKQAGLFDDEPKDIKLLRKLPFDFYYTYICEVDGEEREYTHKIVDWEAGALFWRCINDYGDNWEKPFRNKLETELPNKEIMFLMGTIHRFPDTWLIISLIYPPKKQPIPKTPDLFA</sequence>
<dbReference type="KEGG" id="oan:Oant_0890"/>